<dbReference type="EC" id="2.1.2.3" evidence="10"/>
<comment type="domain">
    <text evidence="10">The IMP cyclohydrolase activity resides in the N-terminal region.</text>
</comment>
<dbReference type="SMART" id="SM00798">
    <property type="entry name" value="AICARFT_IMPCHas"/>
    <property type="match status" value="1"/>
</dbReference>
<dbReference type="InterPro" id="IPR036914">
    <property type="entry name" value="MGS-like_dom_sf"/>
</dbReference>
<dbReference type="GO" id="GO:0005829">
    <property type="term" value="C:cytosol"/>
    <property type="evidence" value="ECO:0007669"/>
    <property type="project" value="TreeGrafter"/>
</dbReference>
<dbReference type="PANTHER" id="PTHR11692">
    <property type="entry name" value="BIFUNCTIONAL PURINE BIOSYNTHESIS PROTEIN PURH"/>
    <property type="match status" value="1"/>
</dbReference>
<name>A0A1H4RLW3_PSEAG</name>
<evidence type="ECO:0000256" key="10">
    <source>
        <dbReference type="HAMAP-Rule" id="MF_00139"/>
    </source>
</evidence>
<protein>
    <recommendedName>
        <fullName evidence="10">Bifunctional purine biosynthesis protein PurH</fullName>
    </recommendedName>
    <domain>
        <recommendedName>
            <fullName evidence="10">Phosphoribosylaminoimidazolecarboxamide formyltransferase</fullName>
            <ecNumber evidence="10">2.1.2.3</ecNumber>
        </recommendedName>
        <alternativeName>
            <fullName evidence="10">AICAR transformylase</fullName>
        </alternativeName>
    </domain>
    <domain>
        <recommendedName>
            <fullName evidence="10">IMP cyclohydrolase</fullName>
            <ecNumber evidence="10">3.5.4.10</ecNumber>
        </recommendedName>
        <alternativeName>
            <fullName evidence="10">ATIC</fullName>
        </alternativeName>
        <alternativeName>
            <fullName evidence="10">IMP synthase</fullName>
        </alternativeName>
        <alternativeName>
            <fullName evidence="10">Inosinicase</fullName>
        </alternativeName>
    </domain>
</protein>
<evidence type="ECO:0000256" key="4">
    <source>
        <dbReference type="ARBA" id="ARBA00022679"/>
    </source>
</evidence>
<accession>A0A1H4RLW3</accession>
<dbReference type="NCBIfam" id="NF002049">
    <property type="entry name" value="PRK00881.1"/>
    <property type="match status" value="1"/>
</dbReference>
<dbReference type="InterPro" id="IPR024051">
    <property type="entry name" value="AICAR_Tfase_dup_dom_sf"/>
</dbReference>
<evidence type="ECO:0000313" key="13">
    <source>
        <dbReference type="Proteomes" id="UP000242849"/>
    </source>
</evidence>
<dbReference type="InterPro" id="IPR011607">
    <property type="entry name" value="MGS-like_dom"/>
</dbReference>
<dbReference type="SUPFAM" id="SSF52335">
    <property type="entry name" value="Methylglyoxal synthase-like"/>
    <property type="match status" value="1"/>
</dbReference>
<evidence type="ECO:0000259" key="11">
    <source>
        <dbReference type="PROSITE" id="PS51855"/>
    </source>
</evidence>
<dbReference type="Proteomes" id="UP000242849">
    <property type="component" value="Unassembled WGS sequence"/>
</dbReference>
<dbReference type="HAMAP" id="MF_00139">
    <property type="entry name" value="PurH"/>
    <property type="match status" value="1"/>
</dbReference>
<dbReference type="STRING" id="53406.SAMN05421553_0680"/>
<evidence type="ECO:0000256" key="2">
    <source>
        <dbReference type="ARBA" id="ARBA00004954"/>
    </source>
</evidence>
<dbReference type="Pfam" id="PF01808">
    <property type="entry name" value="AICARFT_IMPCHas"/>
    <property type="match status" value="1"/>
</dbReference>
<keyword evidence="7 10" id="KW-0511">Multifunctional enzyme</keyword>
<dbReference type="InterPro" id="IPR016193">
    <property type="entry name" value="Cytidine_deaminase-like"/>
</dbReference>
<dbReference type="Pfam" id="PF02142">
    <property type="entry name" value="MGS"/>
    <property type="match status" value="1"/>
</dbReference>
<proteinExistence type="inferred from homology"/>
<evidence type="ECO:0000256" key="9">
    <source>
        <dbReference type="ARBA" id="ARBA00050687"/>
    </source>
</evidence>
<evidence type="ECO:0000256" key="8">
    <source>
        <dbReference type="ARBA" id="ARBA00050488"/>
    </source>
</evidence>
<organism evidence="12 13">
    <name type="scientific">Pseudomonas anguilliseptica</name>
    <dbReference type="NCBI Taxonomy" id="53406"/>
    <lineage>
        <taxon>Bacteria</taxon>
        <taxon>Pseudomonadati</taxon>
        <taxon>Pseudomonadota</taxon>
        <taxon>Gammaproteobacteria</taxon>
        <taxon>Pseudomonadales</taxon>
        <taxon>Pseudomonadaceae</taxon>
        <taxon>Pseudomonas</taxon>
    </lineage>
</organism>
<dbReference type="Gene3D" id="3.40.140.20">
    <property type="match status" value="2"/>
</dbReference>
<dbReference type="UniPathway" id="UPA00074">
    <property type="reaction ID" value="UER00133"/>
</dbReference>
<reference evidence="13" key="1">
    <citation type="submission" date="2016-10" db="EMBL/GenBank/DDBJ databases">
        <authorList>
            <person name="Varghese N."/>
            <person name="Submissions S."/>
        </authorList>
    </citation>
    <scope>NUCLEOTIDE SEQUENCE [LARGE SCALE GENOMIC DNA]</scope>
    <source>
        <strain evidence="13">DSM 12111</strain>
    </source>
</reference>
<keyword evidence="13" id="KW-1185">Reference proteome</keyword>
<dbReference type="GO" id="GO:0003937">
    <property type="term" value="F:IMP cyclohydrolase activity"/>
    <property type="evidence" value="ECO:0007669"/>
    <property type="project" value="UniProtKB-UniRule"/>
</dbReference>
<dbReference type="GO" id="GO:0004643">
    <property type="term" value="F:phosphoribosylaminoimidazolecarboxamide formyltransferase activity"/>
    <property type="evidence" value="ECO:0007669"/>
    <property type="project" value="UniProtKB-UniRule"/>
</dbReference>
<dbReference type="PANTHER" id="PTHR11692:SF0">
    <property type="entry name" value="BIFUNCTIONAL PURINE BIOSYNTHESIS PROTEIN ATIC"/>
    <property type="match status" value="1"/>
</dbReference>
<keyword evidence="5 10" id="KW-0658">Purine biosynthesis</keyword>
<gene>
    <name evidence="10" type="primary">purH</name>
    <name evidence="12" type="ORF">SAMN05421553_0680</name>
</gene>
<comment type="catalytic activity">
    <reaction evidence="8 10">
        <text>(6R)-10-formyltetrahydrofolate + 5-amino-1-(5-phospho-beta-D-ribosyl)imidazole-4-carboxamide = 5-formamido-1-(5-phospho-D-ribosyl)imidazole-4-carboxamide + (6S)-5,6,7,8-tetrahydrofolate</text>
        <dbReference type="Rhea" id="RHEA:22192"/>
        <dbReference type="ChEBI" id="CHEBI:57453"/>
        <dbReference type="ChEBI" id="CHEBI:58467"/>
        <dbReference type="ChEBI" id="CHEBI:58475"/>
        <dbReference type="ChEBI" id="CHEBI:195366"/>
        <dbReference type="EC" id="2.1.2.3"/>
    </reaction>
</comment>
<comment type="pathway">
    <text evidence="2 10">Purine metabolism; IMP biosynthesis via de novo pathway; 5-formamido-1-(5-phospho-D-ribosyl)imidazole-4-carboxamide from 5-amino-1-(5-phospho-D-ribosyl)imidazole-4-carboxamide (10-formyl THF route): step 1/1.</text>
</comment>
<dbReference type="GO" id="GO:0006189">
    <property type="term" value="P:'de novo' IMP biosynthetic process"/>
    <property type="evidence" value="ECO:0007669"/>
    <property type="project" value="UniProtKB-UniRule"/>
</dbReference>
<evidence type="ECO:0000256" key="3">
    <source>
        <dbReference type="ARBA" id="ARBA00007667"/>
    </source>
</evidence>
<dbReference type="EC" id="3.5.4.10" evidence="10"/>
<evidence type="ECO:0000256" key="7">
    <source>
        <dbReference type="ARBA" id="ARBA00023268"/>
    </source>
</evidence>
<comment type="pathway">
    <text evidence="1 10">Purine metabolism; IMP biosynthesis via de novo pathway; IMP from 5-formamido-1-(5-phospho-D-ribosyl)imidazole-4-carboxamide: step 1/1.</text>
</comment>
<keyword evidence="6 10" id="KW-0378">Hydrolase</keyword>
<dbReference type="SUPFAM" id="SSF53927">
    <property type="entry name" value="Cytidine deaminase-like"/>
    <property type="match status" value="1"/>
</dbReference>
<dbReference type="FunFam" id="3.40.140.20:FF:000002">
    <property type="entry name" value="Bifunctional purine biosynthesis protein PurH"/>
    <property type="match status" value="1"/>
</dbReference>
<sequence length="535" mass="57288">MTDQTTRLPVRRALISVSDKTGILEFARELVALNVEILSTGGTYKLLKDNGIAAVEVADYTGFPEMMDGRVKTLHPKIHGGILGRRAIDGAVMDEHGIKPIDLVAVNLYPFAATVAKPGCDLADAIENIDIGGPTMVRSAAKNHKDVAIVVNASDYAGIVESLKAGGLSYAQRFDLALKAFEHTAAYDGMIANYLGTIDQSRDTLSTEERGAFPRTFNSQFIKAQEMRYGENPHQSAAFYVEAQKGEASVATAVQLQGKELSFNNVADTDAALECVKSFVKPACVIVKHANPCGVAVALDSEGGIRQAYELAYATDTESAFGGIIAFNRELDGETAKAIVERQFVEVIIAPKISQAARDVVAAKANVRLLECGEWPAERSAGWDFKRVNGGLLVQSRDIGMIKAEDLKIVTQRAPSEQEIHDLIFAWKVAKFVKSNAIVYAKGRQTIGVGAGQMSRVNSARIAAIKAEHAGLQVAGSVMASDAFFPFRDGLDNAAANGITAVIQPGGSMRDAEVIAAADEAGIAMVFTGMRHFRH</sequence>
<keyword evidence="4 10" id="KW-0808">Transferase</keyword>
<dbReference type="Gene3D" id="3.40.50.1380">
    <property type="entry name" value="Methylglyoxal synthase-like domain"/>
    <property type="match status" value="1"/>
</dbReference>
<evidence type="ECO:0000256" key="6">
    <source>
        <dbReference type="ARBA" id="ARBA00022801"/>
    </source>
</evidence>
<dbReference type="AlphaFoldDB" id="A0A1H4RLW3"/>
<comment type="catalytic activity">
    <reaction evidence="9 10">
        <text>IMP + H2O = 5-formamido-1-(5-phospho-D-ribosyl)imidazole-4-carboxamide</text>
        <dbReference type="Rhea" id="RHEA:18445"/>
        <dbReference type="ChEBI" id="CHEBI:15377"/>
        <dbReference type="ChEBI" id="CHEBI:58053"/>
        <dbReference type="ChEBI" id="CHEBI:58467"/>
        <dbReference type="EC" id="3.5.4.10"/>
    </reaction>
</comment>
<dbReference type="NCBIfam" id="TIGR00355">
    <property type="entry name" value="purH"/>
    <property type="match status" value="1"/>
</dbReference>
<dbReference type="InterPro" id="IPR002695">
    <property type="entry name" value="PurH-like"/>
</dbReference>
<dbReference type="SMART" id="SM00851">
    <property type="entry name" value="MGS"/>
    <property type="match status" value="1"/>
</dbReference>
<evidence type="ECO:0000256" key="1">
    <source>
        <dbReference type="ARBA" id="ARBA00004844"/>
    </source>
</evidence>
<dbReference type="PROSITE" id="PS51855">
    <property type="entry name" value="MGS"/>
    <property type="match status" value="1"/>
</dbReference>
<dbReference type="FunFam" id="3.40.50.1380:FF:000001">
    <property type="entry name" value="Bifunctional purine biosynthesis protein PurH"/>
    <property type="match status" value="1"/>
</dbReference>
<dbReference type="RefSeq" id="WP_090376680.1">
    <property type="nucleotide sequence ID" value="NZ_CP156749.1"/>
</dbReference>
<dbReference type="CDD" id="cd01421">
    <property type="entry name" value="IMPCH"/>
    <property type="match status" value="1"/>
</dbReference>
<dbReference type="PIRSF" id="PIRSF000414">
    <property type="entry name" value="AICARFT_IMPCHas"/>
    <property type="match status" value="1"/>
</dbReference>
<dbReference type="OrthoDB" id="9802065at2"/>
<dbReference type="FunFam" id="3.40.140.20:FF:000001">
    <property type="entry name" value="Bifunctional purine biosynthesis protein PurH"/>
    <property type="match status" value="1"/>
</dbReference>
<evidence type="ECO:0000256" key="5">
    <source>
        <dbReference type="ARBA" id="ARBA00022755"/>
    </source>
</evidence>
<comment type="similarity">
    <text evidence="3 10">Belongs to the PurH family.</text>
</comment>
<feature type="domain" description="MGS-like" evidence="11">
    <location>
        <begin position="6"/>
        <end position="151"/>
    </location>
</feature>
<dbReference type="EMBL" id="FNSC01000001">
    <property type="protein sequence ID" value="SEC32880.1"/>
    <property type="molecule type" value="Genomic_DNA"/>
</dbReference>
<evidence type="ECO:0000313" key="12">
    <source>
        <dbReference type="EMBL" id="SEC32880.1"/>
    </source>
</evidence>